<feature type="region of interest" description="Disordered" evidence="1">
    <location>
        <begin position="307"/>
        <end position="427"/>
    </location>
</feature>
<evidence type="ECO:0000313" key="4">
    <source>
        <dbReference type="Proteomes" id="UP000266313"/>
    </source>
</evidence>
<feature type="compositionally biased region" description="Polar residues" evidence="1">
    <location>
        <begin position="314"/>
        <end position="328"/>
    </location>
</feature>
<evidence type="ECO:0000313" key="3">
    <source>
        <dbReference type="EMBL" id="BBA37244.1"/>
    </source>
</evidence>
<dbReference type="InterPro" id="IPR049945">
    <property type="entry name" value="AAA_22"/>
</dbReference>
<dbReference type="InterPro" id="IPR003593">
    <property type="entry name" value="AAA+_ATPase"/>
</dbReference>
<evidence type="ECO:0000259" key="2">
    <source>
        <dbReference type="SMART" id="SM00382"/>
    </source>
</evidence>
<protein>
    <recommendedName>
        <fullName evidence="2">AAA+ ATPase domain-containing protein</fullName>
    </recommendedName>
</protein>
<sequence>MGAFESRSGSLSPEIARADQPLPLISAARMQKFDLLSHLAINLARPVVLCGPNSIGKTTFLRLLETRLAPLAAVCYIAAAPGMSYERILDGMRHVLNRNDPKTLPSSVDLTDLLETCAREHRNLVLLLDDAGALLPGFLDALWQLAGRHSALRLVLSMTSEEALQKPYTDRSAFGEAFLLEIPVLSEDECGLFAHQLRRASLGPITHLGENKAFFKKLYAGSRGIPGKVSEILESSSREPAKTESLAKVRWLTGAGILAGAAAYASFLIFSEQIQAPEESVSEGGLTISNRERTVIASRDREADLEVEFRDSTAPRTDSQSAVTSSSLSERETTKNQSTSESLAVSAVGSGSKDPVEDRKLAEAKVQSEPPGPSAREESRTVPAPRPQREALPNTSVQTDFVREATTKTAESENLTEPRNETPKTSDISMEGLKTAEWLMDQRPDAYTLQIVAVSRLSSVLGLAKQFPPGSELASFRSRKGNNDLYPLFFGIYPTLSAAKDAASALPVSLGRPLPRQMKSVHQEIRRMMPRHLELRSSNDSLVR</sequence>
<dbReference type="Gene3D" id="3.30.70.1070">
    <property type="entry name" value="Sporulation related repeat"/>
    <property type="match status" value="1"/>
</dbReference>
<dbReference type="SMART" id="SM00382">
    <property type="entry name" value="AAA"/>
    <property type="match status" value="1"/>
</dbReference>
<dbReference type="EMBL" id="AP017928">
    <property type="protein sequence ID" value="BBA37244.1"/>
    <property type="molecule type" value="Genomic_DNA"/>
</dbReference>
<dbReference type="InterPro" id="IPR027417">
    <property type="entry name" value="P-loop_NTPase"/>
</dbReference>
<keyword evidence="4" id="KW-1185">Reference proteome</keyword>
<organism evidence="3 4">
    <name type="scientific">Methylocaldum marinum</name>
    <dbReference type="NCBI Taxonomy" id="1432792"/>
    <lineage>
        <taxon>Bacteria</taxon>
        <taxon>Pseudomonadati</taxon>
        <taxon>Pseudomonadota</taxon>
        <taxon>Gammaproteobacteria</taxon>
        <taxon>Methylococcales</taxon>
        <taxon>Methylococcaceae</taxon>
        <taxon>Methylocaldum</taxon>
    </lineage>
</organism>
<gene>
    <name evidence="3" type="ORF">sS8_5324</name>
</gene>
<dbReference type="Pfam" id="PF13401">
    <property type="entry name" value="AAA_22"/>
    <property type="match status" value="1"/>
</dbReference>
<dbReference type="SUPFAM" id="SSF52540">
    <property type="entry name" value="P-loop containing nucleoside triphosphate hydrolases"/>
    <property type="match status" value="1"/>
</dbReference>
<dbReference type="AlphaFoldDB" id="A0A250L0H5"/>
<dbReference type="GO" id="GO:0042834">
    <property type="term" value="F:peptidoglycan binding"/>
    <property type="evidence" value="ECO:0007669"/>
    <property type="project" value="InterPro"/>
</dbReference>
<dbReference type="GO" id="GO:0016887">
    <property type="term" value="F:ATP hydrolysis activity"/>
    <property type="evidence" value="ECO:0007669"/>
    <property type="project" value="InterPro"/>
</dbReference>
<evidence type="ECO:0000256" key="1">
    <source>
        <dbReference type="SAM" id="MobiDB-lite"/>
    </source>
</evidence>
<feature type="compositionally biased region" description="Basic and acidic residues" evidence="1">
    <location>
        <begin position="354"/>
        <end position="363"/>
    </location>
</feature>
<proteinExistence type="predicted"/>
<reference evidence="3 4" key="1">
    <citation type="submission" date="2016-12" db="EMBL/GenBank/DDBJ databases">
        <title>Genome sequencing of Methylocaldum marinum.</title>
        <authorList>
            <person name="Takeuchi M."/>
            <person name="Kamagata Y."/>
            <person name="Hiraoka S."/>
            <person name="Oshima K."/>
            <person name="Hattori M."/>
            <person name="Iwasaki W."/>
        </authorList>
    </citation>
    <scope>NUCLEOTIDE SEQUENCE [LARGE SCALE GENOMIC DNA]</scope>
    <source>
        <strain evidence="3 4">S8</strain>
    </source>
</reference>
<feature type="domain" description="AAA+ ATPase" evidence="2">
    <location>
        <begin position="43"/>
        <end position="179"/>
    </location>
</feature>
<name>A0A250L0H5_9GAMM</name>
<dbReference type="InterPro" id="IPR036680">
    <property type="entry name" value="SPOR-like_sf"/>
</dbReference>
<accession>A0A250L0H5</accession>
<dbReference type="KEGG" id="mmai:sS8_5324"/>
<dbReference type="Proteomes" id="UP000266313">
    <property type="component" value="Chromosome"/>
</dbReference>